<sequence>MIGESFPRLPSSLLFDASFVSAWGQLGHCRALRHGAAAAPRVCVPASPWAVCCPRHRINQEEDPGKICMGRTGQLVKCLNAQKQNVHLSSGNWGFCGKPQNGLLARDPDAWGSRDMQSAILLSAARPWRNTPVGIQPQPTNPFPVQTPVT</sequence>
<reference evidence="1 2" key="1">
    <citation type="submission" date="2016-09" db="EMBL/GenBank/DDBJ databases">
        <authorList>
            <person name="Capua I."/>
            <person name="De Benedictis P."/>
            <person name="Joannis T."/>
            <person name="Lombin L.H."/>
            <person name="Cattoli G."/>
        </authorList>
    </citation>
    <scope>NUCLEOTIDE SEQUENCE [LARGE SCALE GENOMIC DNA]</scope>
    <source>
        <strain evidence="1 2">IMI 309357</strain>
    </source>
</reference>
<comment type="caution">
    <text evidence="1">The sequence shown here is derived from an EMBL/GenBank/DDBJ whole genome shotgun (WGS) entry which is preliminary data.</text>
</comment>
<dbReference type="AlphaFoldDB" id="A0A1G4B2E3"/>
<evidence type="ECO:0000313" key="2">
    <source>
        <dbReference type="Proteomes" id="UP000176998"/>
    </source>
</evidence>
<accession>A0A1G4B2E3</accession>
<organism evidence="1 2">
    <name type="scientific">Colletotrichum orchidophilum</name>
    <dbReference type="NCBI Taxonomy" id="1209926"/>
    <lineage>
        <taxon>Eukaryota</taxon>
        <taxon>Fungi</taxon>
        <taxon>Dikarya</taxon>
        <taxon>Ascomycota</taxon>
        <taxon>Pezizomycotina</taxon>
        <taxon>Sordariomycetes</taxon>
        <taxon>Hypocreomycetidae</taxon>
        <taxon>Glomerellales</taxon>
        <taxon>Glomerellaceae</taxon>
        <taxon>Colletotrichum</taxon>
    </lineage>
</organism>
<dbReference type="GeneID" id="34562293"/>
<keyword evidence="2" id="KW-1185">Reference proteome</keyword>
<gene>
    <name evidence="1" type="ORF">CORC01_09154</name>
</gene>
<evidence type="ECO:0000313" key="1">
    <source>
        <dbReference type="EMBL" id="OHE95564.1"/>
    </source>
</evidence>
<dbReference type="Proteomes" id="UP000176998">
    <property type="component" value="Unassembled WGS sequence"/>
</dbReference>
<dbReference type="EMBL" id="MJBS01000081">
    <property type="protein sequence ID" value="OHE95564.1"/>
    <property type="molecule type" value="Genomic_DNA"/>
</dbReference>
<protein>
    <submittedName>
        <fullName evidence="1">Uncharacterized protein</fullName>
    </submittedName>
</protein>
<proteinExistence type="predicted"/>
<name>A0A1G4B2E3_9PEZI</name>
<dbReference type="RefSeq" id="XP_022472725.1">
    <property type="nucleotide sequence ID" value="XM_022620783.1"/>
</dbReference>